<dbReference type="EC" id="6.1.1.19" evidence="8"/>
<dbReference type="Pfam" id="PF00750">
    <property type="entry name" value="tRNA-synt_1d"/>
    <property type="match status" value="1"/>
</dbReference>
<dbReference type="SMART" id="SM00836">
    <property type="entry name" value="DALR_1"/>
    <property type="match status" value="1"/>
</dbReference>
<evidence type="ECO:0000313" key="13">
    <source>
        <dbReference type="Proteomes" id="UP000309676"/>
    </source>
</evidence>
<proteinExistence type="inferred from homology"/>
<dbReference type="PANTHER" id="PTHR11956">
    <property type="entry name" value="ARGINYL-TRNA SYNTHETASE"/>
    <property type="match status" value="1"/>
</dbReference>
<dbReference type="RefSeq" id="WP_138193388.1">
    <property type="nucleotide sequence ID" value="NZ_VCIW01000003.1"/>
</dbReference>
<organism evidence="12 13">
    <name type="scientific">Paenibacillus antri</name>
    <dbReference type="NCBI Taxonomy" id="2582848"/>
    <lineage>
        <taxon>Bacteria</taxon>
        <taxon>Bacillati</taxon>
        <taxon>Bacillota</taxon>
        <taxon>Bacilli</taxon>
        <taxon>Bacillales</taxon>
        <taxon>Paenibacillaceae</taxon>
        <taxon>Paenibacillus</taxon>
    </lineage>
</organism>
<comment type="similarity">
    <text evidence="1 8 9">Belongs to the class-I aminoacyl-tRNA synthetase family.</text>
</comment>
<keyword evidence="4 8" id="KW-0067">ATP-binding</keyword>
<evidence type="ECO:0000256" key="7">
    <source>
        <dbReference type="ARBA" id="ARBA00049339"/>
    </source>
</evidence>
<dbReference type="Gene3D" id="3.30.1360.70">
    <property type="entry name" value="Arginyl tRNA synthetase N-terminal domain"/>
    <property type="match status" value="1"/>
</dbReference>
<evidence type="ECO:0000256" key="2">
    <source>
        <dbReference type="ARBA" id="ARBA00022598"/>
    </source>
</evidence>
<keyword evidence="13" id="KW-1185">Reference proteome</keyword>
<protein>
    <recommendedName>
        <fullName evidence="8">Arginine--tRNA ligase</fullName>
        <ecNumber evidence="8">6.1.1.19</ecNumber>
    </recommendedName>
    <alternativeName>
        <fullName evidence="8">Arginyl-tRNA synthetase</fullName>
        <shortName evidence="8">ArgRS</shortName>
    </alternativeName>
</protein>
<evidence type="ECO:0000259" key="10">
    <source>
        <dbReference type="SMART" id="SM00836"/>
    </source>
</evidence>
<dbReference type="FunFam" id="3.40.50.620:FF:000116">
    <property type="entry name" value="Arginine--tRNA ligase"/>
    <property type="match status" value="1"/>
</dbReference>
<comment type="caution">
    <text evidence="12">The sequence shown here is derived from an EMBL/GenBank/DDBJ whole genome shotgun (WGS) entry which is preliminary data.</text>
</comment>
<dbReference type="CDD" id="cd00671">
    <property type="entry name" value="ArgRS_core"/>
    <property type="match status" value="1"/>
</dbReference>
<dbReference type="Gene3D" id="1.10.730.10">
    <property type="entry name" value="Isoleucyl-tRNA Synthetase, Domain 1"/>
    <property type="match status" value="1"/>
</dbReference>
<evidence type="ECO:0000256" key="1">
    <source>
        <dbReference type="ARBA" id="ARBA00005594"/>
    </source>
</evidence>
<dbReference type="PANTHER" id="PTHR11956:SF5">
    <property type="entry name" value="ARGININE--TRNA LIGASE, CYTOPLASMIC"/>
    <property type="match status" value="1"/>
</dbReference>
<dbReference type="InterPro" id="IPR005148">
    <property type="entry name" value="Arg-tRNA-synth_N"/>
</dbReference>
<dbReference type="Pfam" id="PF05746">
    <property type="entry name" value="DALR_1"/>
    <property type="match status" value="1"/>
</dbReference>
<dbReference type="HAMAP" id="MF_00123">
    <property type="entry name" value="Arg_tRNA_synth"/>
    <property type="match status" value="1"/>
</dbReference>
<dbReference type="Proteomes" id="UP000309676">
    <property type="component" value="Unassembled WGS sequence"/>
</dbReference>
<evidence type="ECO:0000259" key="11">
    <source>
        <dbReference type="SMART" id="SM01016"/>
    </source>
</evidence>
<dbReference type="GO" id="GO:0005737">
    <property type="term" value="C:cytoplasm"/>
    <property type="evidence" value="ECO:0007669"/>
    <property type="project" value="UniProtKB-SubCell"/>
</dbReference>
<keyword evidence="3 8" id="KW-0547">Nucleotide-binding</keyword>
<name>A0A5R9G9N1_9BACL</name>
<keyword evidence="6 8" id="KW-0030">Aminoacyl-tRNA synthetase</keyword>
<dbReference type="PRINTS" id="PR01038">
    <property type="entry name" value="TRNASYNTHARG"/>
</dbReference>
<evidence type="ECO:0000256" key="3">
    <source>
        <dbReference type="ARBA" id="ARBA00022741"/>
    </source>
</evidence>
<keyword evidence="5 8" id="KW-0648">Protein biosynthesis</keyword>
<evidence type="ECO:0000256" key="8">
    <source>
        <dbReference type="HAMAP-Rule" id="MF_00123"/>
    </source>
</evidence>
<dbReference type="InterPro" id="IPR014729">
    <property type="entry name" value="Rossmann-like_a/b/a_fold"/>
</dbReference>
<dbReference type="SMART" id="SM01016">
    <property type="entry name" value="Arg_tRNA_synt_N"/>
    <property type="match status" value="1"/>
</dbReference>
<dbReference type="GO" id="GO:0004814">
    <property type="term" value="F:arginine-tRNA ligase activity"/>
    <property type="evidence" value="ECO:0007669"/>
    <property type="project" value="UniProtKB-UniRule"/>
</dbReference>
<keyword evidence="2 8" id="KW-0436">Ligase</keyword>
<evidence type="ECO:0000256" key="6">
    <source>
        <dbReference type="ARBA" id="ARBA00023146"/>
    </source>
</evidence>
<feature type="short sequence motif" description="'HIGH' region" evidence="8">
    <location>
        <begin position="116"/>
        <end position="126"/>
    </location>
</feature>
<reference evidence="12 13" key="1">
    <citation type="submission" date="2019-05" db="EMBL/GenBank/DDBJ databases">
        <authorList>
            <person name="Narsing Rao M.P."/>
            <person name="Li W.J."/>
        </authorList>
    </citation>
    <scope>NUCLEOTIDE SEQUENCE [LARGE SCALE GENOMIC DNA]</scope>
    <source>
        <strain evidence="12 13">SYSU_K30003</strain>
    </source>
</reference>
<dbReference type="SUPFAM" id="SSF52374">
    <property type="entry name" value="Nucleotidylyl transferase"/>
    <property type="match status" value="1"/>
</dbReference>
<dbReference type="InterPro" id="IPR009080">
    <property type="entry name" value="tRNAsynth_Ia_anticodon-bd"/>
</dbReference>
<sequence length="561" mass="61995">MMIETIGEWIAPYLQVPKEEAARRLETPPDPALGDAALPCFALARELRKPPQAIAAELAERIAHPMLTCRAVGAYVNIALRREAVAPRWLEAVEAPAFRAAREPRGERVVIDMSSPNIAKPFGIGHLRSTVIGNALRHILTADGYDVVRVNHLGDWGTQFGKMIAAYRAWGDAEQLERRPLAAALELYVRFHEEAERDPRLEDEARAWFAKLEQGDEEAAKLWRFFVDTSLQEFRRIYDRLGVEFEYELGESFYNDKMQPVVDRLQDAGLLETSDGAQVVRLDDEGLPPCIIVKSDGSSIYATRDLATAIYRRETLKGDRLLYVVGSEQAVHFRQVFAVLKKLGYAWADACAHVPFGLMRVEGKKMSTRKGRVVMLEDVLNEAVERAAAVIAEKNPALPDRRAVAEAVGIGAVVFGDLKHDREGAIDFRLEEAVRFEGETGPYAQYTHARIRTLLSKAEPAALEAAAPSPAALAGDDAWALLKQLSGYPAAVREAAERLAPSIVARYALDVAKAFNRFYHAERVLVDDPAEAAAKLRLARAAADTLQAALGLLGVEAPERM</sequence>
<dbReference type="OrthoDB" id="9805987at2"/>
<feature type="domain" description="Arginyl tRNA synthetase N-terminal" evidence="11">
    <location>
        <begin position="4"/>
        <end position="80"/>
    </location>
</feature>
<evidence type="ECO:0000256" key="9">
    <source>
        <dbReference type="RuleBase" id="RU363038"/>
    </source>
</evidence>
<keyword evidence="8" id="KW-0963">Cytoplasm</keyword>
<accession>A0A5R9G9N1</accession>
<feature type="domain" description="DALR anticodon binding" evidence="10">
    <location>
        <begin position="444"/>
        <end position="561"/>
    </location>
</feature>
<comment type="catalytic activity">
    <reaction evidence="7 8">
        <text>tRNA(Arg) + L-arginine + ATP = L-arginyl-tRNA(Arg) + AMP + diphosphate</text>
        <dbReference type="Rhea" id="RHEA:20301"/>
        <dbReference type="Rhea" id="RHEA-COMP:9658"/>
        <dbReference type="Rhea" id="RHEA-COMP:9673"/>
        <dbReference type="ChEBI" id="CHEBI:30616"/>
        <dbReference type="ChEBI" id="CHEBI:32682"/>
        <dbReference type="ChEBI" id="CHEBI:33019"/>
        <dbReference type="ChEBI" id="CHEBI:78442"/>
        <dbReference type="ChEBI" id="CHEBI:78513"/>
        <dbReference type="ChEBI" id="CHEBI:456215"/>
        <dbReference type="EC" id="6.1.1.19"/>
    </reaction>
</comment>
<comment type="subcellular location">
    <subcellularLocation>
        <location evidence="8">Cytoplasm</location>
    </subcellularLocation>
</comment>
<dbReference type="SUPFAM" id="SSF55190">
    <property type="entry name" value="Arginyl-tRNA synthetase (ArgRS), N-terminal 'additional' domain"/>
    <property type="match status" value="1"/>
</dbReference>
<gene>
    <name evidence="8 12" type="primary">argS</name>
    <name evidence="12" type="ORF">FE782_07225</name>
</gene>
<dbReference type="GO" id="GO:0005524">
    <property type="term" value="F:ATP binding"/>
    <property type="evidence" value="ECO:0007669"/>
    <property type="project" value="UniProtKB-UniRule"/>
</dbReference>
<dbReference type="Pfam" id="PF03485">
    <property type="entry name" value="Arg_tRNA_synt_N"/>
    <property type="match status" value="1"/>
</dbReference>
<evidence type="ECO:0000256" key="4">
    <source>
        <dbReference type="ARBA" id="ARBA00022840"/>
    </source>
</evidence>
<dbReference type="InterPro" id="IPR008909">
    <property type="entry name" value="DALR_anticod-bd"/>
</dbReference>
<dbReference type="SUPFAM" id="SSF47323">
    <property type="entry name" value="Anticodon-binding domain of a subclass of class I aminoacyl-tRNA synthetases"/>
    <property type="match status" value="1"/>
</dbReference>
<dbReference type="Gene3D" id="3.40.50.620">
    <property type="entry name" value="HUPs"/>
    <property type="match status" value="1"/>
</dbReference>
<comment type="subunit">
    <text evidence="8">Monomer.</text>
</comment>
<dbReference type="InterPro" id="IPR036695">
    <property type="entry name" value="Arg-tRNA-synth_N_sf"/>
</dbReference>
<dbReference type="AlphaFoldDB" id="A0A5R9G9N1"/>
<dbReference type="NCBIfam" id="TIGR00456">
    <property type="entry name" value="argS"/>
    <property type="match status" value="1"/>
</dbReference>
<dbReference type="EMBL" id="VCIW01000003">
    <property type="protein sequence ID" value="TLS53147.1"/>
    <property type="molecule type" value="Genomic_DNA"/>
</dbReference>
<dbReference type="InterPro" id="IPR035684">
    <property type="entry name" value="ArgRS_core"/>
</dbReference>
<dbReference type="InterPro" id="IPR001278">
    <property type="entry name" value="Arg-tRNA-ligase"/>
</dbReference>
<evidence type="ECO:0000256" key="5">
    <source>
        <dbReference type="ARBA" id="ARBA00022917"/>
    </source>
</evidence>
<dbReference type="GO" id="GO:0006420">
    <property type="term" value="P:arginyl-tRNA aminoacylation"/>
    <property type="evidence" value="ECO:0007669"/>
    <property type="project" value="UniProtKB-UniRule"/>
</dbReference>
<evidence type="ECO:0000313" key="12">
    <source>
        <dbReference type="EMBL" id="TLS53147.1"/>
    </source>
</evidence>